<protein>
    <submittedName>
        <fullName evidence="1">Uncharacterized protein</fullName>
    </submittedName>
</protein>
<gene>
    <name evidence="1" type="ORF">HY912_24890</name>
</gene>
<reference evidence="1" key="1">
    <citation type="submission" date="2020-07" db="EMBL/GenBank/DDBJ databases">
        <title>Huge and variable diversity of episymbiotic CPR bacteria and DPANN archaea in groundwater ecosystems.</title>
        <authorList>
            <person name="He C.Y."/>
            <person name="Keren R."/>
            <person name="Whittaker M."/>
            <person name="Farag I.F."/>
            <person name="Doudna J."/>
            <person name="Cate J.H.D."/>
            <person name="Banfield J.F."/>
        </authorList>
    </citation>
    <scope>NUCLEOTIDE SEQUENCE</scope>
    <source>
        <strain evidence="1">NC_groundwater_1664_Pr3_B-0.1um_52_9</strain>
    </source>
</reference>
<dbReference type="AlphaFoldDB" id="A0A9D6VA47"/>
<sequence>MARQTIGHNVHVKCATISRTRLPQPIDLLQALRYDYLRRLQLFLGLPFLCATSVEHPDSRAVTAMITQEEEKAILARAYVPEHSIELMTRISGGEPFLFEDYLCCKTQSGVIVVGYPLEHEFELDRFERALGRIIKAFQPINLSLIAPQAPMSFQAAFVERNTDSYYSLDLPAAVPTGTLGRMVRKAKETGTVEQATLLKEANRELAREFVERVAPAPRIRELLFRMWDYVGRAKDSLVLNAWSRDRKLAAFFVVDLAPKNFATYVIGCHSKTNYLPGASDLLVSEMIRISDNLGKRFIHLGIGVNAGIRLFKEKWGGIPTRPYELCELVLRKPSFWDAVVGGIGRS</sequence>
<dbReference type="Proteomes" id="UP000807825">
    <property type="component" value="Unassembled WGS sequence"/>
</dbReference>
<dbReference type="EMBL" id="JACRDE010000646">
    <property type="protein sequence ID" value="MBI5252746.1"/>
    <property type="molecule type" value="Genomic_DNA"/>
</dbReference>
<dbReference type="Gene3D" id="3.40.630.30">
    <property type="match status" value="1"/>
</dbReference>
<dbReference type="SUPFAM" id="SSF55729">
    <property type="entry name" value="Acyl-CoA N-acyltransferases (Nat)"/>
    <property type="match status" value="1"/>
</dbReference>
<comment type="caution">
    <text evidence="1">The sequence shown here is derived from an EMBL/GenBank/DDBJ whole genome shotgun (WGS) entry which is preliminary data.</text>
</comment>
<name>A0A9D6VA47_9BACT</name>
<evidence type="ECO:0000313" key="1">
    <source>
        <dbReference type="EMBL" id="MBI5252746.1"/>
    </source>
</evidence>
<proteinExistence type="predicted"/>
<organism evidence="1 2">
    <name type="scientific">Desulfomonile tiedjei</name>
    <dbReference type="NCBI Taxonomy" id="2358"/>
    <lineage>
        <taxon>Bacteria</taxon>
        <taxon>Pseudomonadati</taxon>
        <taxon>Thermodesulfobacteriota</taxon>
        <taxon>Desulfomonilia</taxon>
        <taxon>Desulfomonilales</taxon>
        <taxon>Desulfomonilaceae</taxon>
        <taxon>Desulfomonile</taxon>
    </lineage>
</organism>
<accession>A0A9D6VA47</accession>
<evidence type="ECO:0000313" key="2">
    <source>
        <dbReference type="Proteomes" id="UP000807825"/>
    </source>
</evidence>
<dbReference type="InterPro" id="IPR016181">
    <property type="entry name" value="Acyl_CoA_acyltransferase"/>
</dbReference>